<protein>
    <submittedName>
        <fullName evidence="2">Uncharacterized protein</fullName>
    </submittedName>
</protein>
<name>A0A081KAT3_9GAMM</name>
<keyword evidence="3" id="KW-1185">Reference proteome</keyword>
<reference evidence="2 3" key="1">
    <citation type="submission" date="2014-06" db="EMBL/GenBank/DDBJ databases">
        <title>Whole Genome Sequences of Three Symbiotic Endozoicomonas Bacteria.</title>
        <authorList>
            <person name="Neave M.J."/>
            <person name="Apprill A."/>
            <person name="Voolstra C.R."/>
        </authorList>
    </citation>
    <scope>NUCLEOTIDE SEQUENCE [LARGE SCALE GENOMIC DNA]</scope>
    <source>
        <strain evidence="2 3">DSM 22380</strain>
    </source>
</reference>
<comment type="caution">
    <text evidence="2">The sequence shown here is derived from an EMBL/GenBank/DDBJ whole genome shotgun (WGS) entry which is preliminary data.</text>
</comment>
<evidence type="ECO:0000313" key="2">
    <source>
        <dbReference type="EMBL" id="KEI71259.1"/>
    </source>
</evidence>
<evidence type="ECO:0000256" key="1">
    <source>
        <dbReference type="SAM" id="MobiDB-lite"/>
    </source>
</evidence>
<dbReference type="EMBL" id="JOJP01000001">
    <property type="protein sequence ID" value="KEI71259.1"/>
    <property type="molecule type" value="Genomic_DNA"/>
</dbReference>
<organism evidence="2 3">
    <name type="scientific">Endozoicomonas elysicola</name>
    <dbReference type="NCBI Taxonomy" id="305900"/>
    <lineage>
        <taxon>Bacteria</taxon>
        <taxon>Pseudomonadati</taxon>
        <taxon>Pseudomonadota</taxon>
        <taxon>Gammaproteobacteria</taxon>
        <taxon>Oceanospirillales</taxon>
        <taxon>Endozoicomonadaceae</taxon>
        <taxon>Endozoicomonas</taxon>
    </lineage>
</organism>
<proteinExistence type="predicted"/>
<feature type="region of interest" description="Disordered" evidence="1">
    <location>
        <begin position="94"/>
        <end position="128"/>
    </location>
</feature>
<sequence>MSAYSRSVTTVLTATDASGVNSDYSVSQSPESGLDSRMEQLRLSDPRSTMMPVNMNSASATDTLSPVITGPFPEVDQWENRLEEERAKNVNRIDSEGERRLAQPTASAPQRFRVSHGHPAVRQAPPGGSQVPPLLQGSYQRHPGVQRTPRFNSPTQRFNFPANHKIPHDRPGRVSDRGQCSDLEHTINIGYSFLKNAPSRAEIEFKKIYPARLGCLRQKDQCRVVTGLARAIKNQGGVKNYQRAIPIILDFRGRRFDPTIPSGDHKLDITLVKLWEGVREYSCAEKLQLAMINRQLNMPEDALCQPCGNYDTDLSIARLWQAMKKYRLAEKILLIMSDKHPHEWLHAMAGRHPNMRKAQAEVLLCQRSGNTDLDLALARLWQDMEKHRLAEGILLAITGKNLKMTETELFKHSSQYDIDLARQWEAMEKYELAEKMLLAITGKHLQMTDEQLCKPSGKHDIDLIRHWHATDKKALAEQLRVACKFPPLKQRSEID</sequence>
<dbReference type="AlphaFoldDB" id="A0A081KAT3"/>
<evidence type="ECO:0000313" key="3">
    <source>
        <dbReference type="Proteomes" id="UP000027997"/>
    </source>
</evidence>
<dbReference type="Proteomes" id="UP000027997">
    <property type="component" value="Unassembled WGS sequence"/>
</dbReference>
<gene>
    <name evidence="2" type="ORF">GV64_11350</name>
</gene>
<accession>A0A081KAT3</accession>